<dbReference type="PRINTS" id="PR00469">
    <property type="entry name" value="PNDRDTASEII"/>
</dbReference>
<sequence length="366" mass="39686">MTFPRGGMPAAPTGVVADVDTDVVVIGAGQAGLSSSYFLRRAGIGHVLLDSAPHAGGAWQHYWPSLRYADVHGFHALQDLPLIVPDPERPAAEVLSAYFTEYEQRFDLPVIRPVQVRSVRHDGPDFLVEAPEGSWRARGVINATGSWSHPLWPHYPGAREFLGRQLHTAHYRGPAGFAGQRVVVVGGGASALRFLDELSPIAETIWVTRREPEFSEAEFTPERGRAIIARVEESVRAGKPPRSVVWNTGLALTPLIKDLTARGVLRRRPMFERITPDGVTWADGSHERVDTIIWATGFRAALNHLAPLRLRAPGGGIVMAGGHPAAEPRLHLVGYGPSASTIGANRAARTAVGELRRELFPLGVAV</sequence>
<dbReference type="Proteomes" id="UP000533598">
    <property type="component" value="Unassembled WGS sequence"/>
</dbReference>
<organism evidence="2 3">
    <name type="scientific">Crossiella cryophila</name>
    <dbReference type="NCBI Taxonomy" id="43355"/>
    <lineage>
        <taxon>Bacteria</taxon>
        <taxon>Bacillati</taxon>
        <taxon>Actinomycetota</taxon>
        <taxon>Actinomycetes</taxon>
        <taxon>Pseudonocardiales</taxon>
        <taxon>Pseudonocardiaceae</taxon>
        <taxon>Crossiella</taxon>
    </lineage>
</organism>
<gene>
    <name evidence="2" type="ORF">HNR67_002610</name>
</gene>
<evidence type="ECO:0000313" key="3">
    <source>
        <dbReference type="Proteomes" id="UP000533598"/>
    </source>
</evidence>
<evidence type="ECO:0000313" key="2">
    <source>
        <dbReference type="EMBL" id="MBB4676492.1"/>
    </source>
</evidence>
<name>A0A7W7FSS3_9PSEU</name>
<dbReference type="GO" id="GO:0050660">
    <property type="term" value="F:flavin adenine dinucleotide binding"/>
    <property type="evidence" value="ECO:0007669"/>
    <property type="project" value="TreeGrafter"/>
</dbReference>
<comment type="caution">
    <text evidence="2">The sequence shown here is derived from an EMBL/GenBank/DDBJ whole genome shotgun (WGS) entry which is preliminary data.</text>
</comment>
<dbReference type="AlphaFoldDB" id="A0A7W7FSS3"/>
<dbReference type="GO" id="GO:0004497">
    <property type="term" value="F:monooxygenase activity"/>
    <property type="evidence" value="ECO:0007669"/>
    <property type="project" value="TreeGrafter"/>
</dbReference>
<protein>
    <submittedName>
        <fullName evidence="2">Cation diffusion facilitator CzcD-associated flavoprotein CzcO</fullName>
    </submittedName>
</protein>
<dbReference type="EMBL" id="JACHMH010000001">
    <property type="protein sequence ID" value="MBB4676492.1"/>
    <property type="molecule type" value="Genomic_DNA"/>
</dbReference>
<dbReference type="PANTHER" id="PTHR43539:SF78">
    <property type="entry name" value="FLAVIN-CONTAINING MONOOXYGENASE"/>
    <property type="match status" value="1"/>
</dbReference>
<dbReference type="PRINTS" id="PR00368">
    <property type="entry name" value="FADPNR"/>
</dbReference>
<dbReference type="SUPFAM" id="SSF51905">
    <property type="entry name" value="FAD/NAD(P)-binding domain"/>
    <property type="match status" value="2"/>
</dbReference>
<dbReference type="Pfam" id="PF13738">
    <property type="entry name" value="Pyr_redox_3"/>
    <property type="match status" value="1"/>
</dbReference>
<dbReference type="InterPro" id="IPR036188">
    <property type="entry name" value="FAD/NAD-bd_sf"/>
</dbReference>
<accession>A0A7W7FSS3</accession>
<keyword evidence="1" id="KW-0560">Oxidoreductase</keyword>
<dbReference type="Gene3D" id="3.50.50.60">
    <property type="entry name" value="FAD/NAD(P)-binding domain"/>
    <property type="match status" value="1"/>
</dbReference>
<dbReference type="InterPro" id="IPR050982">
    <property type="entry name" value="Auxin_biosynth/cation_transpt"/>
</dbReference>
<evidence type="ECO:0000256" key="1">
    <source>
        <dbReference type="ARBA" id="ARBA00023002"/>
    </source>
</evidence>
<dbReference type="PANTHER" id="PTHR43539">
    <property type="entry name" value="FLAVIN-BINDING MONOOXYGENASE-LIKE PROTEIN (AFU_ORTHOLOGUE AFUA_4G09220)"/>
    <property type="match status" value="1"/>
</dbReference>
<reference evidence="2 3" key="1">
    <citation type="submission" date="2020-08" db="EMBL/GenBank/DDBJ databases">
        <title>Sequencing the genomes of 1000 actinobacteria strains.</title>
        <authorList>
            <person name="Klenk H.-P."/>
        </authorList>
    </citation>
    <scope>NUCLEOTIDE SEQUENCE [LARGE SCALE GENOMIC DNA]</scope>
    <source>
        <strain evidence="2 3">DSM 44230</strain>
    </source>
</reference>
<keyword evidence="3" id="KW-1185">Reference proteome</keyword>
<proteinExistence type="predicted"/>